<evidence type="ECO:0000259" key="1">
    <source>
        <dbReference type="Pfam" id="PF01593"/>
    </source>
</evidence>
<dbReference type="Pfam" id="PF01593">
    <property type="entry name" value="Amino_oxidase"/>
    <property type="match status" value="1"/>
</dbReference>
<protein>
    <recommendedName>
        <fullName evidence="1">Amine oxidase domain-containing protein</fullName>
    </recommendedName>
</protein>
<dbReference type="EMBL" id="JAJSOF020000021">
    <property type="protein sequence ID" value="KAJ4436713.1"/>
    <property type="molecule type" value="Genomic_DNA"/>
</dbReference>
<gene>
    <name evidence="2" type="ORF">ANN_16845</name>
</gene>
<reference evidence="2 3" key="1">
    <citation type="journal article" date="2022" name="Allergy">
        <title>Genome assembly and annotation of Periplaneta americana reveal a comprehensive cockroach allergen profile.</title>
        <authorList>
            <person name="Wang L."/>
            <person name="Xiong Q."/>
            <person name="Saelim N."/>
            <person name="Wang L."/>
            <person name="Nong W."/>
            <person name="Wan A.T."/>
            <person name="Shi M."/>
            <person name="Liu X."/>
            <person name="Cao Q."/>
            <person name="Hui J.H.L."/>
            <person name="Sookrung N."/>
            <person name="Leung T.F."/>
            <person name="Tungtrongchitr A."/>
            <person name="Tsui S.K.W."/>
        </authorList>
    </citation>
    <scope>NUCLEOTIDE SEQUENCE [LARGE SCALE GENOMIC DNA]</scope>
    <source>
        <strain evidence="2">PWHHKU_190912</strain>
    </source>
</reference>
<dbReference type="PANTHER" id="PTHR10742">
    <property type="entry name" value="FLAVIN MONOAMINE OXIDASE"/>
    <property type="match status" value="1"/>
</dbReference>
<dbReference type="InterPro" id="IPR050281">
    <property type="entry name" value="Flavin_monoamine_oxidase"/>
</dbReference>
<sequence length="265" mass="29211">MAGLCEGGNEPSGSLKAIVIALWFKMPHAVAKPFGFTERMEEVQVVVVGAGAAGVAAAARLMERGVKDIVILEAEERMGGRIHTVLFGDAVLDLGAQWVHGEVGNVVYSMANRYGLLTASETEIIESPYIESTGNVVNSDIAEKIMGILTLIHKAGDVLLKDFKASLGQYYNAVFQRKMEEEFSTSHSKLGRYFLDWFQKFENSIDGSDSWFETSGRGLTEYWDCEGNLLLSWKSGGYRRVLDLLMVCINCTLSVEPRFSCTIKS</sequence>
<keyword evidence="3" id="KW-1185">Reference proteome</keyword>
<proteinExistence type="predicted"/>
<dbReference type="InterPro" id="IPR036188">
    <property type="entry name" value="FAD/NAD-bd_sf"/>
</dbReference>
<dbReference type="SUPFAM" id="SSF51905">
    <property type="entry name" value="FAD/NAD(P)-binding domain"/>
    <property type="match status" value="1"/>
</dbReference>
<feature type="domain" description="Amine oxidase" evidence="1">
    <location>
        <begin position="53"/>
        <end position="204"/>
    </location>
</feature>
<accession>A0ABQ8SS23</accession>
<dbReference type="Proteomes" id="UP001148838">
    <property type="component" value="Unassembled WGS sequence"/>
</dbReference>
<organism evidence="2 3">
    <name type="scientific">Periplaneta americana</name>
    <name type="common">American cockroach</name>
    <name type="synonym">Blatta americana</name>
    <dbReference type="NCBI Taxonomy" id="6978"/>
    <lineage>
        <taxon>Eukaryota</taxon>
        <taxon>Metazoa</taxon>
        <taxon>Ecdysozoa</taxon>
        <taxon>Arthropoda</taxon>
        <taxon>Hexapoda</taxon>
        <taxon>Insecta</taxon>
        <taxon>Pterygota</taxon>
        <taxon>Neoptera</taxon>
        <taxon>Polyneoptera</taxon>
        <taxon>Dictyoptera</taxon>
        <taxon>Blattodea</taxon>
        <taxon>Blattoidea</taxon>
        <taxon>Blattidae</taxon>
        <taxon>Blattinae</taxon>
        <taxon>Periplaneta</taxon>
    </lineage>
</organism>
<evidence type="ECO:0000313" key="2">
    <source>
        <dbReference type="EMBL" id="KAJ4436713.1"/>
    </source>
</evidence>
<dbReference type="PANTHER" id="PTHR10742:SF398">
    <property type="entry name" value="AMINE OXIDASE DOMAIN-CONTAINING PROTEIN-RELATED"/>
    <property type="match status" value="1"/>
</dbReference>
<dbReference type="Gene3D" id="3.90.660.10">
    <property type="match status" value="1"/>
</dbReference>
<name>A0ABQ8SS23_PERAM</name>
<dbReference type="Gene3D" id="3.50.50.60">
    <property type="entry name" value="FAD/NAD(P)-binding domain"/>
    <property type="match status" value="1"/>
</dbReference>
<comment type="caution">
    <text evidence="2">The sequence shown here is derived from an EMBL/GenBank/DDBJ whole genome shotgun (WGS) entry which is preliminary data.</text>
</comment>
<dbReference type="InterPro" id="IPR002937">
    <property type="entry name" value="Amino_oxidase"/>
</dbReference>
<evidence type="ECO:0000313" key="3">
    <source>
        <dbReference type="Proteomes" id="UP001148838"/>
    </source>
</evidence>